<accession>A0A1V8M8Z5</accession>
<comment type="similarity">
    <text evidence="1">Belongs to the peptidase S49 family.</text>
</comment>
<sequence>MLNETIFAIRQGDLQGIFDLEAKLLAAGAADAPTPTGSTIEKVGNTVIIPITGVLFRDINILTLFGYGTALSSIQNQLYQAVNDSGVSKIILTFDSPGGAVNGIHELANTINDLAKPCSAYVTGTAASAAFWLAAACNEIIVDKTAVIGSVGIVSTYQKNGSKSEIEIVSSHAQDKLPNAESEQGRATILKTLNAIEAVFISSLTTLRPVLTKEKITGENGGVLVGANAVNAGFADSTGSLQALISGLPKNKTLNNDSGNQAGNQAADHGWNSIFANVNSTASPEKTKNSVWAEEISRIS</sequence>
<organism evidence="3 4">
    <name type="scientific">Methyloprofundus sedimenti</name>
    <dbReference type="NCBI Taxonomy" id="1420851"/>
    <lineage>
        <taxon>Bacteria</taxon>
        <taxon>Pseudomonadati</taxon>
        <taxon>Pseudomonadota</taxon>
        <taxon>Gammaproteobacteria</taxon>
        <taxon>Methylococcales</taxon>
        <taxon>Methylococcaceae</taxon>
        <taxon>Methyloprofundus</taxon>
    </lineage>
</organism>
<evidence type="ECO:0000313" key="3">
    <source>
        <dbReference type="EMBL" id="OQK18019.1"/>
    </source>
</evidence>
<dbReference type="STRING" id="1420851.AU255_09225"/>
<dbReference type="EMBL" id="LPUF01000001">
    <property type="protein sequence ID" value="OQK18019.1"/>
    <property type="molecule type" value="Genomic_DNA"/>
</dbReference>
<reference evidence="3 4" key="1">
    <citation type="submission" date="2015-12" db="EMBL/GenBank/DDBJ databases">
        <authorList>
            <person name="Shamseldin A."/>
            <person name="Moawad H."/>
            <person name="Abd El-Rahim W.M."/>
            <person name="Sadowsky M.J."/>
        </authorList>
    </citation>
    <scope>NUCLEOTIDE SEQUENCE [LARGE SCALE GENOMIC DNA]</scope>
    <source>
        <strain evidence="3 4">WF1</strain>
    </source>
</reference>
<proteinExistence type="inferred from homology"/>
<dbReference type="PANTHER" id="PTHR42987">
    <property type="entry name" value="PEPTIDASE S49"/>
    <property type="match status" value="1"/>
</dbReference>
<keyword evidence="4" id="KW-1185">Reference proteome</keyword>
<dbReference type="Gene3D" id="3.90.226.10">
    <property type="entry name" value="2-enoyl-CoA Hydratase, Chain A, domain 1"/>
    <property type="match status" value="1"/>
</dbReference>
<comment type="caution">
    <text evidence="3">The sequence shown here is derived from an EMBL/GenBank/DDBJ whole genome shotgun (WGS) entry which is preliminary data.</text>
</comment>
<name>A0A1V8M8Z5_9GAMM</name>
<feature type="domain" description="Peptidase S49" evidence="2">
    <location>
        <begin position="114"/>
        <end position="253"/>
    </location>
</feature>
<gene>
    <name evidence="3" type="ORF">AU255_09225</name>
</gene>
<dbReference type="RefSeq" id="WP_080522624.1">
    <property type="nucleotide sequence ID" value="NZ_LPUF01000001.1"/>
</dbReference>
<dbReference type="PANTHER" id="PTHR42987:SF4">
    <property type="entry name" value="PROTEASE SOHB-RELATED"/>
    <property type="match status" value="1"/>
</dbReference>
<dbReference type="SUPFAM" id="SSF52096">
    <property type="entry name" value="ClpP/crotonase"/>
    <property type="match status" value="1"/>
</dbReference>
<evidence type="ECO:0000313" key="4">
    <source>
        <dbReference type="Proteomes" id="UP000191980"/>
    </source>
</evidence>
<evidence type="ECO:0000256" key="1">
    <source>
        <dbReference type="ARBA" id="ARBA00008683"/>
    </source>
</evidence>
<dbReference type="OrthoDB" id="6999246at2"/>
<dbReference type="InterPro" id="IPR029045">
    <property type="entry name" value="ClpP/crotonase-like_dom_sf"/>
</dbReference>
<dbReference type="GO" id="GO:0008233">
    <property type="term" value="F:peptidase activity"/>
    <property type="evidence" value="ECO:0007669"/>
    <property type="project" value="InterPro"/>
</dbReference>
<evidence type="ECO:0000259" key="2">
    <source>
        <dbReference type="Pfam" id="PF01343"/>
    </source>
</evidence>
<dbReference type="Pfam" id="PF01343">
    <property type="entry name" value="Peptidase_S49"/>
    <property type="match status" value="1"/>
</dbReference>
<protein>
    <recommendedName>
        <fullName evidence="2">Peptidase S49 domain-containing protein</fullName>
    </recommendedName>
</protein>
<dbReference type="AlphaFoldDB" id="A0A1V8M8Z5"/>
<dbReference type="GO" id="GO:0006508">
    <property type="term" value="P:proteolysis"/>
    <property type="evidence" value="ECO:0007669"/>
    <property type="project" value="InterPro"/>
</dbReference>
<dbReference type="Proteomes" id="UP000191980">
    <property type="component" value="Unassembled WGS sequence"/>
</dbReference>
<dbReference type="InterPro" id="IPR002142">
    <property type="entry name" value="Peptidase_S49"/>
</dbReference>